<dbReference type="EMBL" id="WSQA01000002">
    <property type="protein sequence ID" value="MVZ61204.1"/>
    <property type="molecule type" value="Genomic_DNA"/>
</dbReference>
<protein>
    <submittedName>
        <fullName evidence="1">Uncharacterized protein</fullName>
    </submittedName>
</protein>
<gene>
    <name evidence="1" type="ORF">GQF63_04140</name>
</gene>
<accession>A0A6N8KWK8</accession>
<evidence type="ECO:0000313" key="2">
    <source>
        <dbReference type="Proteomes" id="UP000435036"/>
    </source>
</evidence>
<organism evidence="1 2">
    <name type="scientific">Sphingobacterium humi</name>
    <dbReference type="NCBI Taxonomy" id="1796905"/>
    <lineage>
        <taxon>Bacteria</taxon>
        <taxon>Pseudomonadati</taxon>
        <taxon>Bacteroidota</taxon>
        <taxon>Sphingobacteriia</taxon>
        <taxon>Sphingobacteriales</taxon>
        <taxon>Sphingobacteriaceae</taxon>
        <taxon>Sphingobacterium</taxon>
    </lineage>
</organism>
<keyword evidence="2" id="KW-1185">Reference proteome</keyword>
<sequence>MENSNPSLMDEHLNGKINELLTHCCSGYFNIEHFSSDRQQALLALFDQIQYKDIIDQAFWSLGGGLNHYNLSLNEIKLAVLEILSSRSDDRERLILKELFLFLNILDERSYYQINGIRQLVNCPEEVFDVKFKEVKETYFS</sequence>
<evidence type="ECO:0000313" key="1">
    <source>
        <dbReference type="EMBL" id="MVZ61204.1"/>
    </source>
</evidence>
<reference evidence="1 2" key="1">
    <citation type="submission" date="2019-12" db="EMBL/GenBank/DDBJ databases">
        <authorList>
            <person name="Dong K."/>
        </authorList>
    </citation>
    <scope>NUCLEOTIDE SEQUENCE [LARGE SCALE GENOMIC DNA]</scope>
    <source>
        <strain evidence="1 2">JCM 31225</strain>
    </source>
</reference>
<dbReference type="OrthoDB" id="709490at2"/>
<name>A0A6N8KWK8_9SPHI</name>
<dbReference type="Proteomes" id="UP000435036">
    <property type="component" value="Unassembled WGS sequence"/>
</dbReference>
<proteinExistence type="predicted"/>
<comment type="caution">
    <text evidence="1">The sequence shown here is derived from an EMBL/GenBank/DDBJ whole genome shotgun (WGS) entry which is preliminary data.</text>
</comment>
<dbReference type="RefSeq" id="WP_160367841.1">
    <property type="nucleotide sequence ID" value="NZ_WSQA01000002.1"/>
</dbReference>
<dbReference type="AlphaFoldDB" id="A0A6N8KWK8"/>